<name>B9ESA8_PROMM</name>
<proteinExistence type="predicted"/>
<dbReference type="AlphaFoldDB" id="B9ESA8"/>
<dbReference type="Proteomes" id="UP000001423">
    <property type="component" value="Chromosome"/>
</dbReference>
<evidence type="ECO:0000313" key="3">
    <source>
        <dbReference type="Proteomes" id="UP000001423"/>
    </source>
</evidence>
<reference evidence="2 3" key="1">
    <citation type="journal article" date="2003" name="Nature">
        <title>Genome divergence in two Prochlorococcus ecotypes reflects oceanic niche differentiation.</title>
        <authorList>
            <person name="Rocap G."/>
            <person name="Larimer F.W."/>
            <person name="Lamerdin J.E."/>
            <person name="Malfatti S."/>
            <person name="Chain P."/>
            <person name="Ahlgren N.A."/>
            <person name="Arellano A."/>
            <person name="Coleman M."/>
            <person name="Hauser L."/>
            <person name="Hess W.R."/>
            <person name="Johnson Z.I."/>
            <person name="Land M.L."/>
            <person name="Lindell D."/>
            <person name="Post A.F."/>
            <person name="Regala W."/>
            <person name="Shah M."/>
            <person name="Shaw S.L."/>
            <person name="Steglich C."/>
            <person name="Sullivan M.B."/>
            <person name="Ting C.S."/>
            <person name="Tolonen A."/>
            <person name="Webb E.A."/>
            <person name="Zinser E.R."/>
            <person name="Chisholm S.W."/>
        </authorList>
    </citation>
    <scope>NUCLEOTIDE SEQUENCE [LARGE SCALE GENOMIC DNA]</scope>
    <source>
        <strain evidence="3">MIT 9313</strain>
    </source>
</reference>
<evidence type="ECO:0000256" key="1">
    <source>
        <dbReference type="SAM" id="Phobius"/>
    </source>
</evidence>
<accession>B9ESA8</accession>
<keyword evidence="1" id="KW-1133">Transmembrane helix</keyword>
<keyword evidence="1" id="KW-0812">Transmembrane</keyword>
<gene>
    <name evidence="2" type="ordered locus">PMT_2725</name>
</gene>
<keyword evidence="3" id="KW-1185">Reference proteome</keyword>
<sequence>MRLSLGGFVLAIICDFIDIALNFWSFFADHFLLEPV</sequence>
<evidence type="ECO:0000313" key="2">
    <source>
        <dbReference type="EMBL" id="CAX32247.1"/>
    </source>
</evidence>
<keyword evidence="1" id="KW-0472">Membrane</keyword>
<dbReference type="EMBL" id="BX548175">
    <property type="protein sequence ID" value="CAX32247.1"/>
    <property type="molecule type" value="Genomic_DNA"/>
</dbReference>
<protein>
    <submittedName>
        <fullName evidence="2">Uncharacterized protein</fullName>
    </submittedName>
</protein>
<dbReference type="KEGG" id="pmt:PMT_2725"/>
<dbReference type="HOGENOM" id="CLU_3357759_0_0_3"/>
<organism evidence="2 3">
    <name type="scientific">Prochlorococcus marinus (strain MIT 9313)</name>
    <dbReference type="NCBI Taxonomy" id="74547"/>
    <lineage>
        <taxon>Bacteria</taxon>
        <taxon>Bacillati</taxon>
        <taxon>Cyanobacteriota</taxon>
        <taxon>Cyanophyceae</taxon>
        <taxon>Synechococcales</taxon>
        <taxon>Prochlorococcaceae</taxon>
        <taxon>Prochlorococcus</taxon>
    </lineage>
</organism>
<feature type="transmembrane region" description="Helical" evidence="1">
    <location>
        <begin position="7"/>
        <end position="27"/>
    </location>
</feature>